<comment type="caution">
    <text evidence="2">The sequence shown here is derived from an EMBL/GenBank/DDBJ whole genome shotgun (WGS) entry which is preliminary data.</text>
</comment>
<dbReference type="GO" id="GO:0016226">
    <property type="term" value="P:iron-sulfur cluster assembly"/>
    <property type="evidence" value="ECO:0007669"/>
    <property type="project" value="InterPro"/>
</dbReference>
<dbReference type="InterPro" id="IPR045297">
    <property type="entry name" value="Complex1_LYR_LYRM4"/>
</dbReference>
<dbReference type="InterPro" id="IPR008011">
    <property type="entry name" value="Complex1_LYR_dom"/>
</dbReference>
<dbReference type="Proteomes" id="UP001165080">
    <property type="component" value="Unassembled WGS sequence"/>
</dbReference>
<keyword evidence="3" id="KW-1185">Reference proteome</keyword>
<gene>
    <name evidence="2" type="primary">PLESTMB000121</name>
    <name evidence="2" type="ORF">PLESTB_000696900</name>
</gene>
<proteinExistence type="predicted"/>
<sequence>MSAAVEARALLRAFLRQGRRFPNYNIREYIRRRAKEGFHEAASVTDPAAVAALLQSGRQELEVVKRQSLVYQLYGRKVKNVLELDLAVQHGASA</sequence>
<dbReference type="OrthoDB" id="275715at2759"/>
<reference evidence="2 3" key="1">
    <citation type="journal article" date="2023" name="Commun. Biol.">
        <title>Reorganization of the ancestral sex-determining regions during the evolution of trioecy in Pleodorina starrii.</title>
        <authorList>
            <person name="Takahashi K."/>
            <person name="Suzuki S."/>
            <person name="Kawai-Toyooka H."/>
            <person name="Yamamoto K."/>
            <person name="Hamaji T."/>
            <person name="Ootsuki R."/>
            <person name="Yamaguchi H."/>
            <person name="Kawachi M."/>
            <person name="Higashiyama T."/>
            <person name="Nozaki H."/>
        </authorList>
    </citation>
    <scope>NUCLEOTIDE SEQUENCE [LARGE SCALE GENOMIC DNA]</scope>
    <source>
        <strain evidence="2 3">NIES-4479</strain>
    </source>
</reference>
<evidence type="ECO:0000313" key="2">
    <source>
        <dbReference type="EMBL" id="GLC52996.1"/>
    </source>
</evidence>
<dbReference type="CDD" id="cd20264">
    <property type="entry name" value="Complex1_LYR_LYRM4"/>
    <property type="match status" value="1"/>
</dbReference>
<evidence type="ECO:0000259" key="1">
    <source>
        <dbReference type="Pfam" id="PF05347"/>
    </source>
</evidence>
<evidence type="ECO:0000313" key="3">
    <source>
        <dbReference type="Proteomes" id="UP001165080"/>
    </source>
</evidence>
<dbReference type="AlphaFoldDB" id="A0A9W6F2A2"/>
<protein>
    <recommendedName>
        <fullName evidence="1">Complex 1 LYR protein domain-containing protein</fullName>
    </recommendedName>
</protein>
<dbReference type="PANTHER" id="PTHR47158">
    <property type="entry name" value="OS08G0239000 PROTEIN"/>
    <property type="match status" value="1"/>
</dbReference>
<dbReference type="PANTHER" id="PTHR47158:SF1">
    <property type="entry name" value="OS08G0239000 PROTEIN"/>
    <property type="match status" value="1"/>
</dbReference>
<organism evidence="2 3">
    <name type="scientific">Pleodorina starrii</name>
    <dbReference type="NCBI Taxonomy" id="330485"/>
    <lineage>
        <taxon>Eukaryota</taxon>
        <taxon>Viridiplantae</taxon>
        <taxon>Chlorophyta</taxon>
        <taxon>core chlorophytes</taxon>
        <taxon>Chlorophyceae</taxon>
        <taxon>CS clade</taxon>
        <taxon>Chlamydomonadales</taxon>
        <taxon>Volvocaceae</taxon>
        <taxon>Pleodorina</taxon>
    </lineage>
</organism>
<dbReference type="Pfam" id="PF05347">
    <property type="entry name" value="Complex1_LYR"/>
    <property type="match status" value="1"/>
</dbReference>
<dbReference type="EMBL" id="BRXU01000007">
    <property type="protein sequence ID" value="GLC52996.1"/>
    <property type="molecule type" value="Genomic_DNA"/>
</dbReference>
<feature type="domain" description="Complex 1 LYR protein" evidence="1">
    <location>
        <begin position="7"/>
        <end position="63"/>
    </location>
</feature>
<name>A0A9W6F2A2_9CHLO</name>
<accession>A0A9W6F2A2</accession>